<dbReference type="Proteomes" id="UP000001798">
    <property type="component" value="Chromosome 8"/>
</dbReference>
<feature type="compositionally biased region" description="Polar residues" evidence="1">
    <location>
        <begin position="424"/>
        <end position="435"/>
    </location>
</feature>
<feature type="region of interest" description="Disordered" evidence="1">
    <location>
        <begin position="333"/>
        <end position="514"/>
    </location>
</feature>
<feature type="region of interest" description="Disordered" evidence="1">
    <location>
        <begin position="562"/>
        <end position="686"/>
    </location>
</feature>
<dbReference type="KEGG" id="bfu:BCIN_08g04110"/>
<evidence type="ECO:0000313" key="3">
    <source>
        <dbReference type="EMBL" id="ATZ52775.1"/>
    </source>
</evidence>
<reference evidence="3 4" key="1">
    <citation type="journal article" date="2011" name="PLoS Genet.">
        <title>Genomic analysis of the necrotrophic fungal pathogens Sclerotinia sclerotiorum and Botrytis cinerea.</title>
        <authorList>
            <person name="Amselem J."/>
            <person name="Cuomo C.A."/>
            <person name="van Kan J.A."/>
            <person name="Viaud M."/>
            <person name="Benito E.P."/>
            <person name="Couloux A."/>
            <person name="Coutinho P.M."/>
            <person name="de Vries R.P."/>
            <person name="Dyer P.S."/>
            <person name="Fillinger S."/>
            <person name="Fournier E."/>
            <person name="Gout L."/>
            <person name="Hahn M."/>
            <person name="Kohn L."/>
            <person name="Lapalu N."/>
            <person name="Plummer K.M."/>
            <person name="Pradier J.M."/>
            <person name="Quevillon E."/>
            <person name="Sharon A."/>
            <person name="Simon A."/>
            <person name="ten Have A."/>
            <person name="Tudzynski B."/>
            <person name="Tudzynski P."/>
            <person name="Wincker P."/>
            <person name="Andrew M."/>
            <person name="Anthouard V."/>
            <person name="Beever R.E."/>
            <person name="Beffa R."/>
            <person name="Benoit I."/>
            <person name="Bouzid O."/>
            <person name="Brault B."/>
            <person name="Chen Z."/>
            <person name="Choquer M."/>
            <person name="Collemare J."/>
            <person name="Cotton P."/>
            <person name="Danchin E.G."/>
            <person name="Da Silva C."/>
            <person name="Gautier A."/>
            <person name="Giraud C."/>
            <person name="Giraud T."/>
            <person name="Gonzalez C."/>
            <person name="Grossetete S."/>
            <person name="Guldener U."/>
            <person name="Henrissat B."/>
            <person name="Howlett B.J."/>
            <person name="Kodira C."/>
            <person name="Kretschmer M."/>
            <person name="Lappartient A."/>
            <person name="Leroch M."/>
            <person name="Levis C."/>
            <person name="Mauceli E."/>
            <person name="Neuveglise C."/>
            <person name="Oeser B."/>
            <person name="Pearson M."/>
            <person name="Poulain J."/>
            <person name="Poussereau N."/>
            <person name="Quesneville H."/>
            <person name="Rascle C."/>
            <person name="Schumacher J."/>
            <person name="Segurens B."/>
            <person name="Sexton A."/>
            <person name="Silva E."/>
            <person name="Sirven C."/>
            <person name="Soanes D.M."/>
            <person name="Talbot N.J."/>
            <person name="Templeton M."/>
            <person name="Yandava C."/>
            <person name="Yarden O."/>
            <person name="Zeng Q."/>
            <person name="Rollins J.A."/>
            <person name="Lebrun M.H."/>
            <person name="Dickman M."/>
        </authorList>
    </citation>
    <scope>NUCLEOTIDE SEQUENCE [LARGE SCALE GENOMIC DNA]</scope>
    <source>
        <strain evidence="3 4">B05.10</strain>
    </source>
</reference>
<dbReference type="Pfam" id="PF24120">
    <property type="entry name" value="SsdA_C"/>
    <property type="match status" value="1"/>
</dbReference>
<dbReference type="AlphaFoldDB" id="A0A384JQ90"/>
<feature type="compositionally biased region" description="Polar residues" evidence="1">
    <location>
        <begin position="609"/>
        <end position="635"/>
    </location>
</feature>
<organism evidence="3 4">
    <name type="scientific">Botryotinia fuckeliana (strain B05.10)</name>
    <name type="common">Noble rot fungus</name>
    <name type="synonym">Botrytis cinerea</name>
    <dbReference type="NCBI Taxonomy" id="332648"/>
    <lineage>
        <taxon>Eukaryota</taxon>
        <taxon>Fungi</taxon>
        <taxon>Dikarya</taxon>
        <taxon>Ascomycota</taxon>
        <taxon>Pezizomycotina</taxon>
        <taxon>Leotiomycetes</taxon>
        <taxon>Helotiales</taxon>
        <taxon>Sclerotiniaceae</taxon>
        <taxon>Botrytis</taxon>
    </lineage>
</organism>
<evidence type="ECO:0000259" key="2">
    <source>
        <dbReference type="Pfam" id="PF24120"/>
    </source>
</evidence>
<dbReference type="VEuPathDB" id="FungiDB:Bcin08g04110"/>
<dbReference type="InterPro" id="IPR057517">
    <property type="entry name" value="SsdA-like_C"/>
</dbReference>
<proteinExistence type="predicted"/>
<feature type="domain" description="Single-strand DNA deaminase toxin A-like C-terminal" evidence="2">
    <location>
        <begin position="217"/>
        <end position="256"/>
    </location>
</feature>
<reference evidence="3 4" key="3">
    <citation type="journal article" date="2017" name="Mol. Plant Pathol.">
        <title>A gapless genome sequence of the fungus Botrytis cinerea.</title>
        <authorList>
            <person name="Van Kan J.A."/>
            <person name="Stassen J.H."/>
            <person name="Mosbach A."/>
            <person name="Van Der Lee T.A."/>
            <person name="Faino L."/>
            <person name="Farmer A.D."/>
            <person name="Papasotiriou D.G."/>
            <person name="Zhou S."/>
            <person name="Seidl M.F."/>
            <person name="Cottam E."/>
            <person name="Edel D."/>
            <person name="Hahn M."/>
            <person name="Schwartz D.C."/>
            <person name="Dietrich R.A."/>
            <person name="Widdison S."/>
            <person name="Scalliet G."/>
        </authorList>
    </citation>
    <scope>NUCLEOTIDE SEQUENCE [LARGE SCALE GENOMIC DNA]</scope>
    <source>
        <strain evidence="3 4">B05.10</strain>
    </source>
</reference>
<accession>A0A384JQ90</accession>
<feature type="compositionally biased region" description="Polar residues" evidence="1">
    <location>
        <begin position="343"/>
        <end position="353"/>
    </location>
</feature>
<reference evidence="3 4" key="2">
    <citation type="journal article" date="2012" name="Eukaryot. Cell">
        <title>Genome update of Botrytis cinerea strains B05.10 and T4.</title>
        <authorList>
            <person name="Staats M."/>
            <person name="van Kan J.A."/>
        </authorList>
    </citation>
    <scope>NUCLEOTIDE SEQUENCE [LARGE SCALE GENOMIC DNA]</scope>
    <source>
        <strain evidence="3 4">B05.10</strain>
    </source>
</reference>
<evidence type="ECO:0000256" key="1">
    <source>
        <dbReference type="SAM" id="MobiDB-lite"/>
    </source>
</evidence>
<evidence type="ECO:0000313" key="4">
    <source>
        <dbReference type="Proteomes" id="UP000001798"/>
    </source>
</evidence>
<feature type="compositionally biased region" description="Acidic residues" evidence="1">
    <location>
        <begin position="390"/>
        <end position="401"/>
    </location>
</feature>
<name>A0A384JQ90_BOTFB</name>
<sequence length="686" mass="76339">MPRNRKRGGIFDSYGLPNPIIGVVPTTAKTTASTSTSTRHLIEYPTAPNRYSGQNGHMLGQSSLMPKLADGLAYNLPKRPPSLQQILALKRACKFMAKYCEENSITSFSPAGRVNSDEVYIERKGDRVVFTEPIATYRSNGTGKTFGIIRLKGGEVKFKATSGWGRRENDDSLRDNEFCSAVSFPSCVRATVCLLVVKSQTKDNALVYSIQGGANLSILQQVLQFCNYLGFKLRRNCWDKTEIGRYAACHVEKKLILMLVLDLIYDPETGDIAMHRLKELWELRPPLRAQIHIDKDPCEGCRNFATVLRDSTSIEFEIITAKTSVEAESVKVDGRKQLRGKHTAQNGQPQITKYSMPKINGSRKTVDYSIPEVSSSRRNKSGRKRKRLDDDDDDDDDDDESSIFHSNDLQPKTKKLYGHPRTVDQINKSKSNLSTIHLRKPNPAHNAEKDLASNRHLPSAKQRSRKVDMKPMKSSLPLSPTRYAKVPPPPRGTAVDHYSSSVKSGRLHGHAVPSERSRMIAELQQGKGGFLSKPVDHSLPNRRNVPSISSLARTEVCTASDDLDSVSLRSSRTASPERSADALPTPEITPLTKHARDLSSKRFKAAQPVTPSRATQSSCKQNLSKAATYSSSSKQVDSRRIDLTTPEPSPLLKISQYKYTPPSKSSKNRSEKKTAPIPFRLSHNLD</sequence>
<dbReference type="GeneID" id="5434557"/>
<dbReference type="RefSeq" id="XP_024550416.1">
    <property type="nucleotide sequence ID" value="XM_024694626.1"/>
</dbReference>
<dbReference type="OrthoDB" id="3497490at2759"/>
<feature type="compositionally biased region" description="Basic residues" evidence="1">
    <location>
        <begin position="377"/>
        <end position="386"/>
    </location>
</feature>
<dbReference type="EMBL" id="CP009812">
    <property type="protein sequence ID" value="ATZ52775.1"/>
    <property type="molecule type" value="Genomic_DNA"/>
</dbReference>
<gene>
    <name evidence="3" type="ORF">BCIN_08g04110</name>
</gene>
<keyword evidence="4" id="KW-1185">Reference proteome</keyword>
<protein>
    <recommendedName>
        <fullName evidence="2">Single-strand DNA deaminase toxin A-like C-terminal domain-containing protein</fullName>
    </recommendedName>
</protein>